<gene>
    <name evidence="2" type="ORF">JCGZ_11023</name>
</gene>
<dbReference type="OrthoDB" id="1921232at2759"/>
<sequence length="88" mass="10074">MEILKPQKNPDLVMSRDDIDGRVPISTVACYGHRKMVRFLYAVTRYRMLGDDELIDLLFNLISNKIYGEGPPNQVEPHRCHNAPTMSA</sequence>
<proteinExistence type="predicted"/>
<evidence type="ECO:0000313" key="2">
    <source>
        <dbReference type="EMBL" id="KDP34675.1"/>
    </source>
</evidence>
<dbReference type="EMBL" id="KK914514">
    <property type="protein sequence ID" value="KDP34675.1"/>
    <property type="molecule type" value="Genomic_DNA"/>
</dbReference>
<evidence type="ECO:0000256" key="1">
    <source>
        <dbReference type="SAM" id="MobiDB-lite"/>
    </source>
</evidence>
<evidence type="ECO:0000313" key="3">
    <source>
        <dbReference type="Proteomes" id="UP000027138"/>
    </source>
</evidence>
<keyword evidence="3" id="KW-1185">Reference proteome</keyword>
<protein>
    <submittedName>
        <fullName evidence="2">Uncharacterized protein</fullName>
    </submittedName>
</protein>
<accession>A0A067KQX4</accession>
<dbReference type="Proteomes" id="UP000027138">
    <property type="component" value="Unassembled WGS sequence"/>
</dbReference>
<organism evidence="2 3">
    <name type="scientific">Jatropha curcas</name>
    <name type="common">Barbados nut</name>
    <dbReference type="NCBI Taxonomy" id="180498"/>
    <lineage>
        <taxon>Eukaryota</taxon>
        <taxon>Viridiplantae</taxon>
        <taxon>Streptophyta</taxon>
        <taxon>Embryophyta</taxon>
        <taxon>Tracheophyta</taxon>
        <taxon>Spermatophyta</taxon>
        <taxon>Magnoliopsida</taxon>
        <taxon>eudicotyledons</taxon>
        <taxon>Gunneridae</taxon>
        <taxon>Pentapetalae</taxon>
        <taxon>rosids</taxon>
        <taxon>fabids</taxon>
        <taxon>Malpighiales</taxon>
        <taxon>Euphorbiaceae</taxon>
        <taxon>Crotonoideae</taxon>
        <taxon>Jatropheae</taxon>
        <taxon>Jatropha</taxon>
    </lineage>
</organism>
<dbReference type="AlphaFoldDB" id="A0A067KQX4"/>
<reference evidence="2 3" key="1">
    <citation type="journal article" date="2014" name="PLoS ONE">
        <title>Global Analysis of Gene Expression Profiles in Physic Nut (Jatropha curcas L.) Seedlings Exposed to Salt Stress.</title>
        <authorList>
            <person name="Zhang L."/>
            <person name="Zhang C."/>
            <person name="Wu P."/>
            <person name="Chen Y."/>
            <person name="Li M."/>
            <person name="Jiang H."/>
            <person name="Wu G."/>
        </authorList>
    </citation>
    <scope>NUCLEOTIDE SEQUENCE [LARGE SCALE GENOMIC DNA]</scope>
    <source>
        <strain evidence="3">cv. GZQX0401</strain>
        <tissue evidence="2">Young leaves</tissue>
    </source>
</reference>
<name>A0A067KQX4_JATCU</name>
<feature type="region of interest" description="Disordered" evidence="1">
    <location>
        <begin position="69"/>
        <end position="88"/>
    </location>
</feature>